<gene>
    <name evidence="3" type="ORF">SAMN05216167_106322</name>
</gene>
<dbReference type="AlphaFoldDB" id="A0A1I1UMJ6"/>
<name>A0A1I1UMJ6_9BACT</name>
<reference evidence="3 4" key="1">
    <citation type="submission" date="2016-10" db="EMBL/GenBank/DDBJ databases">
        <authorList>
            <person name="de Groot N.N."/>
        </authorList>
    </citation>
    <scope>NUCLEOTIDE SEQUENCE [LARGE SCALE GENOMIC DNA]</scope>
    <source>
        <strain evidence="3 4">DSM 26130</strain>
    </source>
</reference>
<evidence type="ECO:0000256" key="1">
    <source>
        <dbReference type="SAM" id="SignalP"/>
    </source>
</evidence>
<dbReference type="Pfam" id="PF13349">
    <property type="entry name" value="DUF4097"/>
    <property type="match status" value="1"/>
</dbReference>
<proteinExistence type="predicted"/>
<organism evidence="3 4">
    <name type="scientific">Spirosoma endophyticum</name>
    <dbReference type="NCBI Taxonomy" id="662367"/>
    <lineage>
        <taxon>Bacteria</taxon>
        <taxon>Pseudomonadati</taxon>
        <taxon>Bacteroidota</taxon>
        <taxon>Cytophagia</taxon>
        <taxon>Cytophagales</taxon>
        <taxon>Cytophagaceae</taxon>
        <taxon>Spirosoma</taxon>
    </lineage>
</organism>
<dbReference type="EMBL" id="FOLQ01000006">
    <property type="protein sequence ID" value="SFD71805.1"/>
    <property type="molecule type" value="Genomic_DNA"/>
</dbReference>
<dbReference type="STRING" id="662367.SAMN05216167_106322"/>
<evidence type="ECO:0000313" key="4">
    <source>
        <dbReference type="Proteomes" id="UP000198598"/>
    </source>
</evidence>
<protein>
    <recommendedName>
        <fullName evidence="2">DUF4097 domain-containing protein</fullName>
    </recommendedName>
</protein>
<sequence>MNMKKILVLSVSLLWCLSSAKAQEYKTKLANTKDRKVTIEMDAGDIKIEGHNGDDVIIQASGYEAPPERAKGLKPIYNSAVDNSGIGLAVTTESGGLRIEKATRKPIKYTIRVPRKVALLFEQTNWQSSTLAISNMDGDLEVRTNNGSIDLNNVTGPIVANSTNGEIKVVYSALSQEKPTAISTINGPIDITMPASSKSNMKLRSIHGEMYTDFDLGVKSTKDGMSRVGGGNNIDGTTNGGGVEIQLKTINSNIYIRKQK</sequence>
<keyword evidence="1" id="KW-0732">Signal</keyword>
<dbReference type="InterPro" id="IPR025164">
    <property type="entry name" value="Toastrack_DUF4097"/>
</dbReference>
<evidence type="ECO:0000313" key="3">
    <source>
        <dbReference type="EMBL" id="SFD71805.1"/>
    </source>
</evidence>
<evidence type="ECO:0000259" key="2">
    <source>
        <dbReference type="Pfam" id="PF13349"/>
    </source>
</evidence>
<dbReference type="Proteomes" id="UP000198598">
    <property type="component" value="Unassembled WGS sequence"/>
</dbReference>
<keyword evidence="4" id="KW-1185">Reference proteome</keyword>
<feature type="domain" description="DUF4097" evidence="2">
    <location>
        <begin position="140"/>
        <end position="226"/>
    </location>
</feature>
<feature type="chain" id="PRO_5011721616" description="DUF4097 domain-containing protein" evidence="1">
    <location>
        <begin position="23"/>
        <end position="260"/>
    </location>
</feature>
<feature type="signal peptide" evidence="1">
    <location>
        <begin position="1"/>
        <end position="22"/>
    </location>
</feature>
<accession>A0A1I1UMJ6</accession>